<evidence type="ECO:0000313" key="2">
    <source>
        <dbReference type="Proteomes" id="UP001167796"/>
    </source>
</evidence>
<dbReference type="EMBL" id="JAUQSX010000015">
    <property type="protein sequence ID" value="MDO7849220.1"/>
    <property type="molecule type" value="Genomic_DNA"/>
</dbReference>
<proteinExistence type="predicted"/>
<keyword evidence="2" id="KW-1185">Reference proteome</keyword>
<reference evidence="1" key="1">
    <citation type="submission" date="2023-07" db="EMBL/GenBank/DDBJ databases">
        <authorList>
            <person name="Kim M.K."/>
        </authorList>
    </citation>
    <scope>NUCLEOTIDE SEQUENCE</scope>
    <source>
        <strain evidence="1">M29</strain>
    </source>
</reference>
<protein>
    <recommendedName>
        <fullName evidence="3">LamG domain-containing protein</fullName>
    </recommendedName>
</protein>
<organism evidence="1 2">
    <name type="scientific">Hymenobacter mellowenesis</name>
    <dbReference type="NCBI Taxonomy" id="3063995"/>
    <lineage>
        <taxon>Bacteria</taxon>
        <taxon>Pseudomonadati</taxon>
        <taxon>Bacteroidota</taxon>
        <taxon>Cytophagia</taxon>
        <taxon>Cytophagales</taxon>
        <taxon>Hymenobacteraceae</taxon>
        <taxon>Hymenobacter</taxon>
    </lineage>
</organism>
<name>A0ABT9AH72_9BACT</name>
<evidence type="ECO:0008006" key="3">
    <source>
        <dbReference type="Google" id="ProtNLM"/>
    </source>
</evidence>
<sequence length="198" mass="21074">MSKAFEGHNRPFPSTVIAPPVGAGHSTYAYFAGSALQFPTLPNAKVMAGFIKRPNTGSGYGFDNRPAGSGYFLSGDHPNFLIQSDGVSIDTHAPFSDELWHMFYFEAVTNFISPKLLARNAGDEFLALTNLADLRVYDRVWTPAEKAAASGNGTLPTDSSVIARYDFVGMTGVLIPDVSGNGRDITVTGAAGVLYTNG</sequence>
<evidence type="ECO:0000313" key="1">
    <source>
        <dbReference type="EMBL" id="MDO7849220.1"/>
    </source>
</evidence>
<dbReference type="Proteomes" id="UP001167796">
    <property type="component" value="Unassembled WGS sequence"/>
</dbReference>
<gene>
    <name evidence="1" type="ORF">Q5H92_22845</name>
</gene>
<comment type="caution">
    <text evidence="1">The sequence shown here is derived from an EMBL/GenBank/DDBJ whole genome shotgun (WGS) entry which is preliminary data.</text>
</comment>
<dbReference type="RefSeq" id="WP_305013888.1">
    <property type="nucleotide sequence ID" value="NZ_JAUQSX010000015.1"/>
</dbReference>
<accession>A0ABT9AH72</accession>